<dbReference type="CDD" id="cd03230">
    <property type="entry name" value="ABC_DR_subfamily_A"/>
    <property type="match status" value="1"/>
</dbReference>
<evidence type="ECO:0000256" key="3">
    <source>
        <dbReference type="ARBA" id="ARBA00022840"/>
    </source>
</evidence>
<dbReference type="GO" id="GO:0016887">
    <property type="term" value="F:ATP hydrolysis activity"/>
    <property type="evidence" value="ECO:0007669"/>
    <property type="project" value="InterPro"/>
</dbReference>
<organism evidence="5 6">
    <name type="scientific">Solirubrobacter ginsenosidimutans</name>
    <dbReference type="NCBI Taxonomy" id="490573"/>
    <lineage>
        <taxon>Bacteria</taxon>
        <taxon>Bacillati</taxon>
        <taxon>Actinomycetota</taxon>
        <taxon>Thermoleophilia</taxon>
        <taxon>Solirubrobacterales</taxon>
        <taxon>Solirubrobacteraceae</taxon>
        <taxon>Solirubrobacter</taxon>
    </lineage>
</organism>
<sequence length="247" mass="25949">MPAAETIAPDAIPLQVTGLARHYGRLVGLAHFDLELKPGQCVALIGANGSGKSTAVRTISGLLEPTEGTVRVCGHDPHSEPDAEAARAALALVPDAPMLYDDLTVRQHLSLVALAHGVNDDGIEERIDGLLERLGLSHRADFLPAELSRGLKQKTGLACALIRPAKLLVLDEPVVGLDPPSQALLVELLLDAKASGTAILLTTHQMAFADGVADRAIVLGEGEVLDHGPWAAVRKRAAERGWLPADA</sequence>
<evidence type="ECO:0000313" key="6">
    <source>
        <dbReference type="Proteomes" id="UP001149140"/>
    </source>
</evidence>
<dbReference type="Pfam" id="PF00005">
    <property type="entry name" value="ABC_tran"/>
    <property type="match status" value="1"/>
</dbReference>
<dbReference type="InterPro" id="IPR027417">
    <property type="entry name" value="P-loop_NTPase"/>
</dbReference>
<dbReference type="EMBL" id="JAPDOD010000007">
    <property type="protein sequence ID" value="MDA0160839.1"/>
    <property type="molecule type" value="Genomic_DNA"/>
</dbReference>
<dbReference type="InterPro" id="IPR003593">
    <property type="entry name" value="AAA+_ATPase"/>
</dbReference>
<protein>
    <submittedName>
        <fullName evidence="5">ABC transporter ATP-binding protein</fullName>
    </submittedName>
</protein>
<reference evidence="5" key="1">
    <citation type="submission" date="2022-10" db="EMBL/GenBank/DDBJ databases">
        <title>The WGS of Solirubrobacter ginsenosidimutans DSM 21036.</title>
        <authorList>
            <person name="Jiang Z."/>
        </authorList>
    </citation>
    <scope>NUCLEOTIDE SEQUENCE</scope>
    <source>
        <strain evidence="5">DSM 21036</strain>
    </source>
</reference>
<proteinExistence type="predicted"/>
<name>A0A9X3MQU6_9ACTN</name>
<accession>A0A9X3MQU6</accession>
<dbReference type="PANTHER" id="PTHR42939">
    <property type="entry name" value="ABC TRANSPORTER ATP-BINDING PROTEIN ALBC-RELATED"/>
    <property type="match status" value="1"/>
</dbReference>
<keyword evidence="3 5" id="KW-0067">ATP-binding</keyword>
<dbReference type="GO" id="GO:0005524">
    <property type="term" value="F:ATP binding"/>
    <property type="evidence" value="ECO:0007669"/>
    <property type="project" value="UniProtKB-KW"/>
</dbReference>
<comment type="caution">
    <text evidence="5">The sequence shown here is derived from an EMBL/GenBank/DDBJ whole genome shotgun (WGS) entry which is preliminary data.</text>
</comment>
<dbReference type="PANTHER" id="PTHR42939:SF1">
    <property type="entry name" value="ABC TRANSPORTER ATP-BINDING PROTEIN ALBC-RELATED"/>
    <property type="match status" value="1"/>
</dbReference>
<dbReference type="RefSeq" id="WP_270039932.1">
    <property type="nucleotide sequence ID" value="NZ_JAPDOD010000007.1"/>
</dbReference>
<evidence type="ECO:0000256" key="1">
    <source>
        <dbReference type="ARBA" id="ARBA00022448"/>
    </source>
</evidence>
<dbReference type="InterPro" id="IPR051782">
    <property type="entry name" value="ABC_Transporter_VariousFunc"/>
</dbReference>
<dbReference type="Gene3D" id="3.40.50.300">
    <property type="entry name" value="P-loop containing nucleotide triphosphate hydrolases"/>
    <property type="match status" value="1"/>
</dbReference>
<dbReference type="PROSITE" id="PS50893">
    <property type="entry name" value="ABC_TRANSPORTER_2"/>
    <property type="match status" value="1"/>
</dbReference>
<dbReference type="InterPro" id="IPR003439">
    <property type="entry name" value="ABC_transporter-like_ATP-bd"/>
</dbReference>
<evidence type="ECO:0000313" key="5">
    <source>
        <dbReference type="EMBL" id="MDA0160839.1"/>
    </source>
</evidence>
<dbReference type="SUPFAM" id="SSF52540">
    <property type="entry name" value="P-loop containing nucleoside triphosphate hydrolases"/>
    <property type="match status" value="1"/>
</dbReference>
<dbReference type="Proteomes" id="UP001149140">
    <property type="component" value="Unassembled WGS sequence"/>
</dbReference>
<dbReference type="AlphaFoldDB" id="A0A9X3MQU6"/>
<keyword evidence="6" id="KW-1185">Reference proteome</keyword>
<feature type="domain" description="ABC transporter" evidence="4">
    <location>
        <begin position="14"/>
        <end position="246"/>
    </location>
</feature>
<evidence type="ECO:0000256" key="2">
    <source>
        <dbReference type="ARBA" id="ARBA00022741"/>
    </source>
</evidence>
<dbReference type="SMART" id="SM00382">
    <property type="entry name" value="AAA"/>
    <property type="match status" value="1"/>
</dbReference>
<keyword evidence="1" id="KW-0813">Transport</keyword>
<gene>
    <name evidence="5" type="ORF">OM076_11235</name>
</gene>
<evidence type="ECO:0000259" key="4">
    <source>
        <dbReference type="PROSITE" id="PS50893"/>
    </source>
</evidence>
<keyword evidence="2" id="KW-0547">Nucleotide-binding</keyword>